<dbReference type="EMBL" id="CP012747">
    <property type="protein sequence ID" value="ALL68714.1"/>
    <property type="molecule type" value="Genomic_DNA"/>
</dbReference>
<accession>A0A0P0RJ76</accession>
<protein>
    <submittedName>
        <fullName evidence="1">Uncharacterized protein</fullName>
    </submittedName>
</protein>
<name>A0A0P0RJ76_9BURK</name>
<evidence type="ECO:0000313" key="2">
    <source>
        <dbReference type="Proteomes" id="UP000019146"/>
    </source>
</evidence>
<sequence length="41" mass="4093">MCAGLNAGSNLGASQACAIRIAPPTYCIAANDIACPAMETH</sequence>
<proteinExistence type="predicted"/>
<dbReference type="Proteomes" id="UP000019146">
    <property type="component" value="Chromosome 2"/>
</dbReference>
<organism evidence="1 2">
    <name type="scientific">Paraburkholderia caribensis MBA4</name>
    <dbReference type="NCBI Taxonomy" id="1323664"/>
    <lineage>
        <taxon>Bacteria</taxon>
        <taxon>Pseudomonadati</taxon>
        <taxon>Pseudomonadota</taxon>
        <taxon>Betaproteobacteria</taxon>
        <taxon>Burkholderiales</taxon>
        <taxon>Burkholderiaceae</taxon>
        <taxon>Paraburkholderia</taxon>
    </lineage>
</organism>
<gene>
    <name evidence="1" type="ORF">K788_0000267</name>
</gene>
<evidence type="ECO:0000313" key="1">
    <source>
        <dbReference type="EMBL" id="ALL68714.1"/>
    </source>
</evidence>
<dbReference type="AlphaFoldDB" id="A0A0P0RJ76"/>
<dbReference type="KEGG" id="bcai:K788_0000267"/>
<reference evidence="1 2" key="1">
    <citation type="journal article" date="2014" name="Genome Announc.">
        <title>Draft Genome Sequence of the Haloacid-Degrading Burkholderia caribensis Strain MBA4.</title>
        <authorList>
            <person name="Pan Y."/>
            <person name="Kong K.F."/>
            <person name="Tsang J.S."/>
        </authorList>
    </citation>
    <scope>NUCLEOTIDE SEQUENCE [LARGE SCALE GENOMIC DNA]</scope>
    <source>
        <strain evidence="1 2">MBA4</strain>
    </source>
</reference>